<accession>A0A261S0B8</accession>
<gene>
    <name evidence="6" type="ORF">CAL29_22670</name>
</gene>
<keyword evidence="4" id="KW-0560">Oxidoreductase</keyword>
<dbReference type="OrthoDB" id="9813348at2"/>
<dbReference type="PRINTS" id="PR00368">
    <property type="entry name" value="FADPNR"/>
</dbReference>
<evidence type="ECO:0000256" key="3">
    <source>
        <dbReference type="ARBA" id="ARBA00022827"/>
    </source>
</evidence>
<dbReference type="InterPro" id="IPR003953">
    <property type="entry name" value="FAD-dep_OxRdtase_2_FAD-bd"/>
</dbReference>
<dbReference type="InterPro" id="IPR050315">
    <property type="entry name" value="FAD-oxidoreductase_2"/>
</dbReference>
<evidence type="ECO:0000256" key="2">
    <source>
        <dbReference type="ARBA" id="ARBA00022630"/>
    </source>
</evidence>
<keyword evidence="2" id="KW-0285">Flavoprotein</keyword>
<name>A0A261S0B8_9BORD</name>
<dbReference type="InterPro" id="IPR036188">
    <property type="entry name" value="FAD/NAD-bd_sf"/>
</dbReference>
<comment type="caution">
    <text evidence="6">The sequence shown here is derived from an EMBL/GenBank/DDBJ whole genome shotgun (WGS) entry which is preliminary data.</text>
</comment>
<dbReference type="RefSeq" id="WP_094855212.1">
    <property type="nucleotide sequence ID" value="NZ_NEVM01000005.1"/>
</dbReference>
<feature type="domain" description="FAD-dependent oxidoreductase 2 FAD-binding" evidence="5">
    <location>
        <begin position="14"/>
        <end position="470"/>
    </location>
</feature>
<dbReference type="Gene3D" id="3.50.50.60">
    <property type="entry name" value="FAD/NAD(P)-binding domain"/>
    <property type="match status" value="1"/>
</dbReference>
<dbReference type="AlphaFoldDB" id="A0A261S0B8"/>
<keyword evidence="3" id="KW-0274">FAD</keyword>
<keyword evidence="7" id="KW-1185">Reference proteome</keyword>
<dbReference type="SUPFAM" id="SSF56425">
    <property type="entry name" value="Succinate dehydrogenase/fumarate reductase flavoprotein, catalytic domain"/>
    <property type="match status" value="1"/>
</dbReference>
<dbReference type="Proteomes" id="UP000216020">
    <property type="component" value="Unassembled WGS sequence"/>
</dbReference>
<evidence type="ECO:0000313" key="7">
    <source>
        <dbReference type="Proteomes" id="UP000216020"/>
    </source>
</evidence>
<dbReference type="GO" id="GO:0016491">
    <property type="term" value="F:oxidoreductase activity"/>
    <property type="evidence" value="ECO:0007669"/>
    <property type="project" value="UniProtKB-KW"/>
</dbReference>
<comment type="cofactor">
    <cofactor evidence="1">
        <name>FAD</name>
        <dbReference type="ChEBI" id="CHEBI:57692"/>
    </cofactor>
</comment>
<evidence type="ECO:0000313" key="6">
    <source>
        <dbReference type="EMBL" id="OZI30789.1"/>
    </source>
</evidence>
<organism evidence="6 7">
    <name type="scientific">Bordetella genomosp. 10</name>
    <dbReference type="NCBI Taxonomy" id="1416804"/>
    <lineage>
        <taxon>Bacteria</taxon>
        <taxon>Pseudomonadati</taxon>
        <taxon>Pseudomonadota</taxon>
        <taxon>Betaproteobacteria</taxon>
        <taxon>Burkholderiales</taxon>
        <taxon>Alcaligenaceae</taxon>
        <taxon>Bordetella</taxon>
    </lineage>
</organism>
<dbReference type="Gene3D" id="3.90.700.10">
    <property type="entry name" value="Succinate dehydrogenase/fumarate reductase flavoprotein, catalytic domain"/>
    <property type="match status" value="1"/>
</dbReference>
<reference evidence="7" key="1">
    <citation type="submission" date="2017-05" db="EMBL/GenBank/DDBJ databases">
        <title>Complete and WGS of Bordetella genogroups.</title>
        <authorList>
            <person name="Spilker T."/>
            <person name="Lipuma J."/>
        </authorList>
    </citation>
    <scope>NUCLEOTIDE SEQUENCE [LARGE SCALE GENOMIC DNA]</scope>
    <source>
        <strain evidence="7">AU16122</strain>
    </source>
</reference>
<proteinExistence type="predicted"/>
<dbReference type="InterPro" id="IPR027477">
    <property type="entry name" value="Succ_DH/fumarate_Rdtase_cat_sf"/>
</dbReference>
<evidence type="ECO:0000256" key="1">
    <source>
        <dbReference type="ARBA" id="ARBA00001974"/>
    </source>
</evidence>
<dbReference type="Pfam" id="PF00890">
    <property type="entry name" value="FAD_binding_2"/>
    <property type="match status" value="1"/>
</dbReference>
<protein>
    <submittedName>
        <fullName evidence="6">FAD-binding dehydrogenase</fullName>
    </submittedName>
</protein>
<dbReference type="EMBL" id="NEVM01000005">
    <property type="protein sequence ID" value="OZI30789.1"/>
    <property type="molecule type" value="Genomic_DNA"/>
</dbReference>
<evidence type="ECO:0000256" key="4">
    <source>
        <dbReference type="ARBA" id="ARBA00023002"/>
    </source>
</evidence>
<dbReference type="PANTHER" id="PTHR43400:SF7">
    <property type="entry name" value="FAD-DEPENDENT OXIDOREDUCTASE 2 FAD BINDING DOMAIN-CONTAINING PROTEIN"/>
    <property type="match status" value="1"/>
</dbReference>
<sequence>MSETDSKNKSRDYDVVVVGCGIAGLSAAVTAMQAGARVAILERAPLEDRGGNTRWTEAMMRMKSESEVADDFESHFAENAGHYLDPELVSEAAGAYENWSSIVKVLGFADPELISTFADNAGKAIAWLKTFGVRFDFLPGYFITTCTSRMGPVGGGLALVEALAAWAEKNGADFFYRTTAREFLRNEDGAIAGVRATGPDGLPFALRAPATVLACGGFEGNPEMLTQYLGPRARYLRPVARGGYYNKGEGLRMALSAGAAPSGDFGQFHAEPLDPRSGAPEPIVLVFNYGVLVNKRGERFIDEAPATVDATYESITRVIHEQPDGIAWAVFDARIDDVPNWRSCVRSDQPPVRAGSVAELAVALDVDAAGLRATLDAYNGACGDGAFDPLRTDGLATSEGYRPRKSNWARPIDRAPYMAYPIICGNCFTFGGLKVNTHGQVLNTDGDPIPGLYAAGETVGLYYGTYTGATSVLRGAVFGRLSGAAAASQASQARQRRR</sequence>
<evidence type="ECO:0000259" key="5">
    <source>
        <dbReference type="Pfam" id="PF00890"/>
    </source>
</evidence>
<dbReference type="SUPFAM" id="SSF51905">
    <property type="entry name" value="FAD/NAD(P)-binding domain"/>
    <property type="match status" value="1"/>
</dbReference>
<dbReference type="PANTHER" id="PTHR43400">
    <property type="entry name" value="FUMARATE REDUCTASE"/>
    <property type="match status" value="1"/>
</dbReference>